<dbReference type="PANTHER" id="PTHR31221">
    <property type="entry name" value="WRKY TRANSCRIPTION FACTOR PROTEIN 1-RELATED"/>
    <property type="match status" value="1"/>
</dbReference>
<keyword evidence="4" id="KW-0804">Transcription</keyword>
<keyword evidence="2" id="KW-0805">Transcription regulation</keyword>
<evidence type="ECO:0000256" key="2">
    <source>
        <dbReference type="ARBA" id="ARBA00023015"/>
    </source>
</evidence>
<keyword evidence="9" id="KW-1185">Reference proteome</keyword>
<evidence type="ECO:0000256" key="6">
    <source>
        <dbReference type="SAM" id="MobiDB-lite"/>
    </source>
</evidence>
<keyword evidence="3" id="KW-0238">DNA-binding</keyword>
<accession>A0ABC9FMH5</accession>
<sequence>MAGEAGVVGGGEWHFSADAYADSSAIFAELGCWATGLDGGEDELLPPLDPPEDKGTHQLPPLLLEPARSVSVDDGGASSSSTDDGAAADGKPEAATEAASKASPAPGKTTSSKAGQNNKKRARQPRFAFMTKSDVDHLEDGYRWRKYGQKAVKNSPFPRSYYRCTNSKCTVKKRVERSSSDPSVVITTYEGQHCHHTVTFPRAHLHAALAAAGHHHMEAAFSAAAAAHHQLYTTTNDHLPPLHYLPTSAAAADLNNNDDPQLACRPPPAAAMSPSSLLRPLHHRNQDLLPASYPLSSSAMTMPAMASSVVVSTPQSSSPASPPAAAVDKGLLDDMVPPAMRHG</sequence>
<reference evidence="9" key="1">
    <citation type="submission" date="2024-06" db="EMBL/GenBank/DDBJ databases">
        <authorList>
            <person name="Ryan C."/>
        </authorList>
    </citation>
    <scope>NUCLEOTIDE SEQUENCE [LARGE SCALE GENOMIC DNA]</scope>
</reference>
<dbReference type="EMBL" id="OZ075117">
    <property type="protein sequence ID" value="CAL5077539.1"/>
    <property type="molecule type" value="Genomic_DNA"/>
</dbReference>
<dbReference type="InterPro" id="IPR036576">
    <property type="entry name" value="WRKY_dom_sf"/>
</dbReference>
<feature type="region of interest" description="Disordered" evidence="6">
    <location>
        <begin position="251"/>
        <end position="275"/>
    </location>
</feature>
<dbReference type="Gene3D" id="2.20.25.80">
    <property type="entry name" value="WRKY domain"/>
    <property type="match status" value="1"/>
</dbReference>
<dbReference type="GO" id="GO:0003677">
    <property type="term" value="F:DNA binding"/>
    <property type="evidence" value="ECO:0007669"/>
    <property type="project" value="UniProtKB-KW"/>
</dbReference>
<evidence type="ECO:0000256" key="5">
    <source>
        <dbReference type="ARBA" id="ARBA00023242"/>
    </source>
</evidence>
<feature type="compositionally biased region" description="Polar residues" evidence="6">
    <location>
        <begin position="108"/>
        <end position="117"/>
    </location>
</feature>
<feature type="compositionally biased region" description="Low complexity" evidence="6">
    <location>
        <begin position="312"/>
        <end position="327"/>
    </location>
</feature>
<evidence type="ECO:0000256" key="4">
    <source>
        <dbReference type="ARBA" id="ARBA00023163"/>
    </source>
</evidence>
<dbReference type="SMART" id="SM00774">
    <property type="entry name" value="WRKY"/>
    <property type="match status" value="1"/>
</dbReference>
<comment type="subcellular location">
    <subcellularLocation>
        <location evidence="1">Nucleus</location>
    </subcellularLocation>
</comment>
<dbReference type="GO" id="GO:0005634">
    <property type="term" value="C:nucleus"/>
    <property type="evidence" value="ECO:0007669"/>
    <property type="project" value="UniProtKB-SubCell"/>
</dbReference>
<dbReference type="Pfam" id="PF03106">
    <property type="entry name" value="WRKY"/>
    <property type="match status" value="1"/>
</dbReference>
<protein>
    <recommendedName>
        <fullName evidence="7">WRKY domain-containing protein</fullName>
    </recommendedName>
</protein>
<feature type="compositionally biased region" description="Low complexity" evidence="6">
    <location>
        <begin position="69"/>
        <end position="105"/>
    </location>
</feature>
<organism evidence="8 9">
    <name type="scientific">Urochloa decumbens</name>
    <dbReference type="NCBI Taxonomy" id="240449"/>
    <lineage>
        <taxon>Eukaryota</taxon>
        <taxon>Viridiplantae</taxon>
        <taxon>Streptophyta</taxon>
        <taxon>Embryophyta</taxon>
        <taxon>Tracheophyta</taxon>
        <taxon>Spermatophyta</taxon>
        <taxon>Magnoliopsida</taxon>
        <taxon>Liliopsida</taxon>
        <taxon>Poales</taxon>
        <taxon>Poaceae</taxon>
        <taxon>PACMAD clade</taxon>
        <taxon>Panicoideae</taxon>
        <taxon>Panicodae</taxon>
        <taxon>Paniceae</taxon>
        <taxon>Melinidinae</taxon>
        <taxon>Urochloa</taxon>
    </lineage>
</organism>
<reference evidence="8 9" key="2">
    <citation type="submission" date="2024-10" db="EMBL/GenBank/DDBJ databases">
        <authorList>
            <person name="Ryan C."/>
        </authorList>
    </citation>
    <scope>NUCLEOTIDE SEQUENCE [LARGE SCALE GENOMIC DNA]</scope>
</reference>
<feature type="domain" description="WRKY" evidence="7">
    <location>
        <begin position="133"/>
        <end position="198"/>
    </location>
</feature>
<dbReference type="InterPro" id="IPR044810">
    <property type="entry name" value="WRKY_plant"/>
</dbReference>
<dbReference type="PANTHER" id="PTHR31221:SF334">
    <property type="entry name" value="WRKY TRANSCRIPTION FACTOR 57-RELATED"/>
    <property type="match status" value="1"/>
</dbReference>
<gene>
    <name evidence="8" type="ORF">URODEC1_LOCUS106704</name>
</gene>
<dbReference type="SUPFAM" id="SSF118290">
    <property type="entry name" value="WRKY DNA-binding domain"/>
    <property type="match status" value="1"/>
</dbReference>
<evidence type="ECO:0000313" key="8">
    <source>
        <dbReference type="EMBL" id="CAL5077539.1"/>
    </source>
</evidence>
<dbReference type="AlphaFoldDB" id="A0ABC9FMH5"/>
<evidence type="ECO:0000256" key="3">
    <source>
        <dbReference type="ARBA" id="ARBA00023125"/>
    </source>
</evidence>
<evidence type="ECO:0000256" key="1">
    <source>
        <dbReference type="ARBA" id="ARBA00004123"/>
    </source>
</evidence>
<keyword evidence="5" id="KW-0539">Nucleus</keyword>
<dbReference type="InterPro" id="IPR003657">
    <property type="entry name" value="WRKY_dom"/>
</dbReference>
<dbReference type="PROSITE" id="PS50811">
    <property type="entry name" value="WRKY"/>
    <property type="match status" value="1"/>
</dbReference>
<dbReference type="Proteomes" id="UP001497457">
    <property type="component" value="Chromosome 7b"/>
</dbReference>
<evidence type="ECO:0000313" key="9">
    <source>
        <dbReference type="Proteomes" id="UP001497457"/>
    </source>
</evidence>
<evidence type="ECO:0000259" key="7">
    <source>
        <dbReference type="PROSITE" id="PS50811"/>
    </source>
</evidence>
<name>A0ABC9FMH5_9POAL</name>
<feature type="region of interest" description="Disordered" evidence="6">
    <location>
        <begin position="312"/>
        <end position="331"/>
    </location>
</feature>
<dbReference type="FunFam" id="2.20.25.80:FF:000003">
    <property type="entry name" value="WRKY transcription factor 57"/>
    <property type="match status" value="1"/>
</dbReference>
<feature type="region of interest" description="Disordered" evidence="6">
    <location>
        <begin position="38"/>
        <end position="127"/>
    </location>
</feature>
<proteinExistence type="predicted"/>